<comment type="caution">
    <text evidence="1">The sequence shown here is derived from an EMBL/GenBank/DDBJ whole genome shotgun (WGS) entry which is preliminary data.</text>
</comment>
<dbReference type="Proteomes" id="UP000076962">
    <property type="component" value="Unassembled WGS sequence"/>
</dbReference>
<evidence type="ECO:0000313" key="2">
    <source>
        <dbReference type="Proteomes" id="UP000076962"/>
    </source>
</evidence>
<dbReference type="PATRIC" id="fig|1003181.4.peg.303"/>
<dbReference type="AlphaFoldDB" id="A0A0A6P1K0"/>
<gene>
    <name evidence="1" type="ORF">THIOM_000219</name>
</gene>
<organism evidence="1 2">
    <name type="scientific">Candidatus Thiomargarita nelsonii</name>
    <dbReference type="NCBI Taxonomy" id="1003181"/>
    <lineage>
        <taxon>Bacteria</taxon>
        <taxon>Pseudomonadati</taxon>
        <taxon>Pseudomonadota</taxon>
        <taxon>Gammaproteobacteria</taxon>
        <taxon>Thiotrichales</taxon>
        <taxon>Thiotrichaceae</taxon>
        <taxon>Thiomargarita</taxon>
    </lineage>
</organism>
<protein>
    <submittedName>
        <fullName evidence="1">Uncharacterized protein</fullName>
    </submittedName>
</protein>
<keyword evidence="2" id="KW-1185">Reference proteome</keyword>
<dbReference type="EMBL" id="LUTY01000092">
    <property type="protein sequence ID" value="OAD23932.1"/>
    <property type="molecule type" value="Genomic_DNA"/>
</dbReference>
<sequence length="426" mass="49443">MPKLQRWYKGFYYRGNPKQLVEQISKQVQQYNLSQVVPLLRMEKGVEPRKQFYFFLAIESTQPGQIPTEIIQSHLLELNYFNKAIPGAERFNYEQIKSMVGTAHDVHDYTHNIPYQPKSVNSDNPFDFMILSHSPSSLLADNEEMSRRYERLLYWLSALGGGSWESFKKACQSLDLTEPKRILRRFKLLGHLESSADGARWAMSPTALVKTQEFVLCGQRSLKLVQRLEQLATVNLKNQADAPPCIHIQLANSKNVSYLIDQIKAEFSMIDAGESSSQLANLLPNIDIWQQSLKNLQGIVPSSYDWKYFDGNDFVDCISPKETGLYQLSPREKNNTFYRTLFYDQANNRWLQGDWYGLRFLALYYNQDISCIVHYDKTTENLAIPSEQRWPEIYERALVLASGLLPTYQGTEQSRWLIYERISPKL</sequence>
<evidence type="ECO:0000313" key="1">
    <source>
        <dbReference type="EMBL" id="OAD23932.1"/>
    </source>
</evidence>
<name>A0A0A6P1K0_9GAMM</name>
<reference evidence="1 2" key="1">
    <citation type="submission" date="2016-05" db="EMBL/GenBank/DDBJ databases">
        <title>Single-cell genome of chain-forming Candidatus Thiomargarita nelsonii and comparison to other large sulfur-oxidizing bacteria.</title>
        <authorList>
            <person name="Winkel M."/>
            <person name="Salman V."/>
            <person name="Woyke T."/>
            <person name="Schulz-Vogt H."/>
            <person name="Richter M."/>
            <person name="Flood B."/>
            <person name="Bailey J."/>
            <person name="Amann R."/>
            <person name="Mussmann M."/>
        </authorList>
    </citation>
    <scope>NUCLEOTIDE SEQUENCE [LARGE SCALE GENOMIC DNA]</scope>
    <source>
        <strain evidence="1 2">THI036</strain>
    </source>
</reference>
<accession>A0A0A6P1K0</accession>
<proteinExistence type="predicted"/>
<feature type="non-terminal residue" evidence="1">
    <location>
        <position position="426"/>
    </location>
</feature>